<dbReference type="AlphaFoldDB" id="A0A8T1MFR0"/>
<name>A0A8T1MFR0_CLOSI</name>
<evidence type="ECO:0000313" key="1">
    <source>
        <dbReference type="EMBL" id="KAG5447685.1"/>
    </source>
</evidence>
<reference evidence="1 2" key="1">
    <citation type="journal article" date="2018" name="Biotechnol. Adv.">
        <title>Improved genomic resources and new bioinformatic workflow for the carcinogenic parasite Clonorchis sinensis: Biotechnological implications.</title>
        <authorList>
            <person name="Wang D."/>
            <person name="Korhonen P.K."/>
            <person name="Gasser R.B."/>
            <person name="Young N.D."/>
        </authorList>
    </citation>
    <scope>NUCLEOTIDE SEQUENCE [LARGE SCALE GENOMIC DNA]</scope>
    <source>
        <strain evidence="1">Cs-k2</strain>
    </source>
</reference>
<reference evidence="1 2" key="2">
    <citation type="journal article" date="2021" name="Genomics">
        <title>High-quality reference genome for Clonorchis sinensis.</title>
        <authorList>
            <person name="Young N.D."/>
            <person name="Stroehlein A.J."/>
            <person name="Kinkar L."/>
            <person name="Wang T."/>
            <person name="Sohn W.M."/>
            <person name="Chang B.C.H."/>
            <person name="Kaur P."/>
            <person name="Weisz D."/>
            <person name="Dudchenko O."/>
            <person name="Aiden E.L."/>
            <person name="Korhonen P.K."/>
            <person name="Gasser R.B."/>
        </authorList>
    </citation>
    <scope>NUCLEOTIDE SEQUENCE [LARGE SCALE GENOMIC DNA]</scope>
    <source>
        <strain evidence="1">Cs-k2</strain>
    </source>
</reference>
<dbReference type="Proteomes" id="UP000286415">
    <property type="component" value="Unassembled WGS sequence"/>
</dbReference>
<protein>
    <submittedName>
        <fullName evidence="1">Uncharacterized protein</fullName>
    </submittedName>
</protein>
<proteinExistence type="predicted"/>
<dbReference type="EMBL" id="NIRI02000042">
    <property type="protein sequence ID" value="KAG5447685.1"/>
    <property type="molecule type" value="Genomic_DNA"/>
</dbReference>
<keyword evidence="2" id="KW-1185">Reference proteome</keyword>
<accession>A0A8T1MFR0</accession>
<sequence length="220" mass="25532">MNTGSQSNCGKMLYDLLQTLEYQPNLIQMFSVRKFDTELFLVSNIKGRRLNAKRWRNDYSQLQDGIQNVLETVKRTPVLSEDKEELIKIIKSPVMSLRGKQFNRNRRVCPTWLLSSEHPPSQFEKLIYTQTYYINSSAVYQIMLYTHGENDWINMSCSPPNVSPTFMAQVHGRSENTMAHIMYQLCTMKTATAIDELLTEALTSLGAESVLYFYTELLRF</sequence>
<gene>
    <name evidence="1" type="ORF">CSKR_114421</name>
</gene>
<evidence type="ECO:0000313" key="2">
    <source>
        <dbReference type="Proteomes" id="UP000286415"/>
    </source>
</evidence>
<comment type="caution">
    <text evidence="1">The sequence shown here is derived from an EMBL/GenBank/DDBJ whole genome shotgun (WGS) entry which is preliminary data.</text>
</comment>
<organism evidence="1 2">
    <name type="scientific">Clonorchis sinensis</name>
    <name type="common">Chinese liver fluke</name>
    <dbReference type="NCBI Taxonomy" id="79923"/>
    <lineage>
        <taxon>Eukaryota</taxon>
        <taxon>Metazoa</taxon>
        <taxon>Spiralia</taxon>
        <taxon>Lophotrochozoa</taxon>
        <taxon>Platyhelminthes</taxon>
        <taxon>Trematoda</taxon>
        <taxon>Digenea</taxon>
        <taxon>Opisthorchiida</taxon>
        <taxon>Opisthorchiata</taxon>
        <taxon>Opisthorchiidae</taxon>
        <taxon>Clonorchis</taxon>
    </lineage>
</organism>